<dbReference type="GO" id="GO:0030246">
    <property type="term" value="F:carbohydrate binding"/>
    <property type="evidence" value="ECO:0007669"/>
    <property type="project" value="UniProtKB-ARBA"/>
</dbReference>
<reference evidence="7" key="1">
    <citation type="submission" date="2024-02" db="EMBL/GenBank/DDBJ databases">
        <title>Tomenella chthoni gen. nov. sp. nov., a member of the family Jonesiaceae isolated from bat guano.</title>
        <authorList>
            <person name="Miller S.L."/>
            <person name="King J."/>
            <person name="Sankaranarayanan K."/>
            <person name="Lawson P.A."/>
        </authorList>
    </citation>
    <scope>NUCLEOTIDE SEQUENCE</scope>
    <source>
        <strain evidence="7">BS-20</strain>
    </source>
</reference>
<dbReference type="EMBL" id="CP146203">
    <property type="protein sequence ID" value="XBH21359.1"/>
    <property type="molecule type" value="Genomic_DNA"/>
</dbReference>
<feature type="chain" id="PRO_5043986110" evidence="5">
    <location>
        <begin position="26"/>
        <end position="344"/>
    </location>
</feature>
<evidence type="ECO:0000313" key="7">
    <source>
        <dbReference type="EMBL" id="XBH21359.1"/>
    </source>
</evidence>
<protein>
    <submittedName>
        <fullName evidence="7">D-ribose ABC transporter substrate-binding protein</fullName>
    </submittedName>
</protein>
<dbReference type="GO" id="GO:0030313">
    <property type="term" value="C:cell envelope"/>
    <property type="evidence" value="ECO:0007669"/>
    <property type="project" value="UniProtKB-SubCell"/>
</dbReference>
<dbReference type="AlphaFoldDB" id="A0AAU7DUK9"/>
<evidence type="ECO:0000259" key="6">
    <source>
        <dbReference type="Pfam" id="PF13407"/>
    </source>
</evidence>
<comment type="similarity">
    <text evidence="2">Belongs to the bacterial solute-binding protein 2 family.</text>
</comment>
<feature type="signal peptide" evidence="5">
    <location>
        <begin position="1"/>
        <end position="25"/>
    </location>
</feature>
<dbReference type="PANTHER" id="PTHR46847">
    <property type="entry name" value="D-ALLOSE-BINDING PERIPLASMIC PROTEIN-RELATED"/>
    <property type="match status" value="1"/>
</dbReference>
<evidence type="ECO:0000256" key="4">
    <source>
        <dbReference type="SAM" id="MobiDB-lite"/>
    </source>
</evidence>
<dbReference type="PROSITE" id="PS51257">
    <property type="entry name" value="PROKAR_LIPOPROTEIN"/>
    <property type="match status" value="1"/>
</dbReference>
<comment type="subcellular location">
    <subcellularLocation>
        <location evidence="1">Cell envelope</location>
    </subcellularLocation>
</comment>
<dbReference type="PANTHER" id="PTHR46847:SF1">
    <property type="entry name" value="D-ALLOSE-BINDING PERIPLASMIC PROTEIN-RELATED"/>
    <property type="match status" value="1"/>
</dbReference>
<dbReference type="Gene3D" id="3.40.50.2300">
    <property type="match status" value="2"/>
</dbReference>
<feature type="domain" description="Periplasmic binding protein" evidence="6">
    <location>
        <begin position="61"/>
        <end position="311"/>
    </location>
</feature>
<dbReference type="SUPFAM" id="SSF53822">
    <property type="entry name" value="Periplasmic binding protein-like I"/>
    <property type="match status" value="1"/>
</dbReference>
<evidence type="ECO:0000256" key="1">
    <source>
        <dbReference type="ARBA" id="ARBA00004196"/>
    </source>
</evidence>
<evidence type="ECO:0000256" key="2">
    <source>
        <dbReference type="ARBA" id="ARBA00007639"/>
    </source>
</evidence>
<name>A0AAU7DUK9_9MICO</name>
<dbReference type="InterPro" id="IPR025997">
    <property type="entry name" value="SBP_2_dom"/>
</dbReference>
<proteinExistence type="inferred from homology"/>
<keyword evidence="3 5" id="KW-0732">Signal</keyword>
<gene>
    <name evidence="7" type="ORF">V5R04_14275</name>
</gene>
<feature type="region of interest" description="Disordered" evidence="4">
    <location>
        <begin position="27"/>
        <end position="56"/>
    </location>
</feature>
<evidence type="ECO:0000256" key="5">
    <source>
        <dbReference type="SAM" id="SignalP"/>
    </source>
</evidence>
<dbReference type="Pfam" id="PF13407">
    <property type="entry name" value="Peripla_BP_4"/>
    <property type="match status" value="1"/>
</dbReference>
<dbReference type="InterPro" id="IPR028082">
    <property type="entry name" value="Peripla_BP_I"/>
</dbReference>
<organism evidence="7">
    <name type="scientific">Jonesiaceae bacterium BS-20</name>
    <dbReference type="NCBI Taxonomy" id="3120821"/>
    <lineage>
        <taxon>Bacteria</taxon>
        <taxon>Bacillati</taxon>
        <taxon>Actinomycetota</taxon>
        <taxon>Actinomycetes</taxon>
        <taxon>Micrococcales</taxon>
        <taxon>Jonesiaceae</taxon>
    </lineage>
</organism>
<accession>A0AAU7DUK9</accession>
<evidence type="ECO:0000256" key="3">
    <source>
        <dbReference type="ARBA" id="ARBA00022729"/>
    </source>
</evidence>
<sequence length="344" mass="35598">MYRKKFRKSSVIVAAFAMLMLSACGGGGGETPTPDKPAETATEQPAEEPKPEEPAEAGGLIAVITPSHSNVFFKAEADAAVAAAEALGYTTQSNSHDDDPNKQSELIDSAISNGAKAIILDNAGADVTIGAVQKAKDAGIPVFLIDREINEAGVAAAQIVANNSQGAGLVGEKFTEALEGEGEYIELLGRETDTNAAVRSDAYHAVIDQFDGLKMVAQETANWDQQEAFSKVQTLLEAHPNVKGIIAGNDTMALGAVAAVDAAGLTGKVIIAGFDGSPDAVAAIKEGKLLATGLQPAVHIAQLAVEQADSFIRTGDSGAEEKQSIDCVLIDSTNADKYTVFAIE</sequence>
<dbReference type="CDD" id="cd19967">
    <property type="entry name" value="PBP1_TmRBP-like"/>
    <property type="match status" value="1"/>
</dbReference>